<evidence type="ECO:0000313" key="15">
    <source>
        <dbReference type="Proteomes" id="UP000789704"/>
    </source>
</evidence>
<comment type="similarity">
    <text evidence="10">Belongs to the MurCDEF family. MurF subfamily.</text>
</comment>
<dbReference type="GO" id="GO:0005737">
    <property type="term" value="C:cytoplasm"/>
    <property type="evidence" value="ECO:0007669"/>
    <property type="project" value="UniProtKB-SubCell"/>
</dbReference>
<keyword evidence="3 10" id="KW-0132">Cell division</keyword>
<dbReference type="NCBIfam" id="TIGR01143">
    <property type="entry name" value="murF"/>
    <property type="match status" value="1"/>
</dbReference>
<dbReference type="GO" id="GO:0051301">
    <property type="term" value="P:cell division"/>
    <property type="evidence" value="ECO:0007669"/>
    <property type="project" value="UniProtKB-KW"/>
</dbReference>
<feature type="binding site" evidence="10">
    <location>
        <begin position="110"/>
        <end position="116"/>
    </location>
    <ligand>
        <name>ATP</name>
        <dbReference type="ChEBI" id="CHEBI:30616"/>
    </ligand>
</feature>
<proteinExistence type="inferred from homology"/>
<keyword evidence="5 10" id="KW-0067">ATP-binding</keyword>
<dbReference type="SUPFAM" id="SSF63418">
    <property type="entry name" value="MurE/MurF N-terminal domain"/>
    <property type="match status" value="1"/>
</dbReference>
<keyword evidence="2 10" id="KW-0436">Ligase</keyword>
<dbReference type="GO" id="GO:0008360">
    <property type="term" value="P:regulation of cell shape"/>
    <property type="evidence" value="ECO:0007669"/>
    <property type="project" value="UniProtKB-KW"/>
</dbReference>
<comment type="subcellular location">
    <subcellularLocation>
        <location evidence="10 11">Cytoplasm</location>
    </subcellularLocation>
</comment>
<keyword evidence="15" id="KW-1185">Reference proteome</keyword>
<accession>A0A9N8RS51</accession>
<evidence type="ECO:0000313" key="14">
    <source>
        <dbReference type="EMBL" id="CAG4885536.1"/>
    </source>
</evidence>
<dbReference type="SUPFAM" id="SSF53623">
    <property type="entry name" value="MurD-like peptide ligases, catalytic domain"/>
    <property type="match status" value="1"/>
</dbReference>
<comment type="function">
    <text evidence="10 11">Involved in cell wall formation. Catalyzes the final step in the synthesis of UDP-N-acetylmuramoyl-pentapeptide, the precursor of murein.</text>
</comment>
<dbReference type="Pfam" id="PF02875">
    <property type="entry name" value="Mur_ligase_C"/>
    <property type="match status" value="1"/>
</dbReference>
<dbReference type="InterPro" id="IPR005863">
    <property type="entry name" value="UDP-N-AcMur_synth"/>
</dbReference>
<dbReference type="PANTHER" id="PTHR43024">
    <property type="entry name" value="UDP-N-ACETYLMURAMOYL-TRIPEPTIDE--D-ALANYL-D-ALANINE LIGASE"/>
    <property type="match status" value="1"/>
</dbReference>
<comment type="catalytic activity">
    <reaction evidence="10 11">
        <text>D-alanyl-D-alanine + UDP-N-acetyl-alpha-D-muramoyl-L-alanyl-gamma-D-glutamyl-meso-2,6-diaminopimelate + ATP = UDP-N-acetyl-alpha-D-muramoyl-L-alanyl-gamma-D-glutamyl-meso-2,6-diaminopimeloyl-D-alanyl-D-alanine + ADP + phosphate + H(+)</text>
        <dbReference type="Rhea" id="RHEA:28374"/>
        <dbReference type="ChEBI" id="CHEBI:15378"/>
        <dbReference type="ChEBI" id="CHEBI:30616"/>
        <dbReference type="ChEBI" id="CHEBI:43474"/>
        <dbReference type="ChEBI" id="CHEBI:57822"/>
        <dbReference type="ChEBI" id="CHEBI:61386"/>
        <dbReference type="ChEBI" id="CHEBI:83905"/>
        <dbReference type="ChEBI" id="CHEBI:456216"/>
        <dbReference type="EC" id="6.3.2.10"/>
    </reaction>
</comment>
<reference evidence="14" key="1">
    <citation type="submission" date="2021-04" db="EMBL/GenBank/DDBJ databases">
        <authorList>
            <person name="Vanwijnsberghe S."/>
        </authorList>
    </citation>
    <scope>NUCLEOTIDE SEQUENCE</scope>
    <source>
        <strain evidence="14">LMG 31841</strain>
    </source>
</reference>
<evidence type="ECO:0000256" key="8">
    <source>
        <dbReference type="ARBA" id="ARBA00023306"/>
    </source>
</evidence>
<dbReference type="AlphaFoldDB" id="A0A9N8RS51"/>
<dbReference type="GO" id="GO:0071555">
    <property type="term" value="P:cell wall organization"/>
    <property type="evidence" value="ECO:0007669"/>
    <property type="project" value="UniProtKB-KW"/>
</dbReference>
<dbReference type="Pfam" id="PF08245">
    <property type="entry name" value="Mur_ligase_M"/>
    <property type="match status" value="1"/>
</dbReference>
<dbReference type="InterPro" id="IPR036565">
    <property type="entry name" value="Mur-like_cat_sf"/>
</dbReference>
<sequence>MKMYSLREAALLIPGAIVLGDDSVTFDRVSTDSRTAGPGDLFVALKGDRFDAHDFLSEVAERHVSAALVTRSPGDWRVPALRVADTRVALGALARGWRRQFSMPLVAVTGSNGKTTVKEMIASIFAAAVGEPARLATAGNFNNDIGLPLTLFRLTEAHRLAVVELGMNHPGETDQLAKIAEPTVAVVNNAQREHQEFMATVEAVALEHASVIHALKPEGVAVFPADDAYASIWRVAATGSQIIDFALNTAERVTDAAVTGTFDGSVLTIDSSHGRIEVALQVLGDHNARNALAATAAALASNVSPDAIKRGLEAFGAVKGRLQVKRAASGSFAGATIIDDTYNANPDSMRAAIDVLAASASPRVLVMGDMGEVGDSGPAFHREVGAYAKERGIETLLATGDATRDACSAFGAQALHFDDAAALVAHLQQAGFGPETTILVKGSRFMKMERVVDAVTSPQPSAPGTTPGAH</sequence>
<dbReference type="InterPro" id="IPR036615">
    <property type="entry name" value="Mur_ligase_C_dom_sf"/>
</dbReference>
<dbReference type="GO" id="GO:0047480">
    <property type="term" value="F:UDP-N-acetylmuramoyl-tripeptide-D-alanyl-D-alanine ligase activity"/>
    <property type="evidence" value="ECO:0007669"/>
    <property type="project" value="UniProtKB-UniRule"/>
</dbReference>
<evidence type="ECO:0000256" key="11">
    <source>
        <dbReference type="RuleBase" id="RU004136"/>
    </source>
</evidence>
<evidence type="ECO:0000256" key="4">
    <source>
        <dbReference type="ARBA" id="ARBA00022741"/>
    </source>
</evidence>
<keyword evidence="7 10" id="KW-0573">Peptidoglycan synthesis</keyword>
<evidence type="ECO:0000256" key="2">
    <source>
        <dbReference type="ARBA" id="ARBA00022598"/>
    </source>
</evidence>
<dbReference type="InterPro" id="IPR004101">
    <property type="entry name" value="Mur_ligase_C"/>
</dbReference>
<evidence type="ECO:0000256" key="1">
    <source>
        <dbReference type="ARBA" id="ARBA00022490"/>
    </source>
</evidence>
<dbReference type="EC" id="6.3.2.10" evidence="10 11"/>
<dbReference type="PANTHER" id="PTHR43024:SF1">
    <property type="entry name" value="UDP-N-ACETYLMURAMOYL-TRIPEPTIDE--D-ALANYL-D-ALANINE LIGASE"/>
    <property type="match status" value="1"/>
</dbReference>
<evidence type="ECO:0000256" key="10">
    <source>
        <dbReference type="HAMAP-Rule" id="MF_02019"/>
    </source>
</evidence>
<evidence type="ECO:0000259" key="13">
    <source>
        <dbReference type="Pfam" id="PF08245"/>
    </source>
</evidence>
<feature type="domain" description="Mur ligase C-terminal" evidence="12">
    <location>
        <begin position="320"/>
        <end position="444"/>
    </location>
</feature>
<dbReference type="EMBL" id="CAJQZC010000001">
    <property type="protein sequence ID" value="CAG4885536.1"/>
    <property type="molecule type" value="Genomic_DNA"/>
</dbReference>
<dbReference type="Gene3D" id="3.90.190.20">
    <property type="entry name" value="Mur ligase, C-terminal domain"/>
    <property type="match status" value="1"/>
</dbReference>
<dbReference type="Gene3D" id="3.40.1390.10">
    <property type="entry name" value="MurE/MurF, N-terminal domain"/>
    <property type="match status" value="1"/>
</dbReference>
<name>A0A9N8RS51_9BURK</name>
<dbReference type="HAMAP" id="MF_02019">
    <property type="entry name" value="MurF"/>
    <property type="match status" value="1"/>
</dbReference>
<evidence type="ECO:0000256" key="6">
    <source>
        <dbReference type="ARBA" id="ARBA00022960"/>
    </source>
</evidence>
<keyword evidence="1 10" id="KW-0963">Cytoplasm</keyword>
<protein>
    <recommendedName>
        <fullName evidence="10 11">UDP-N-acetylmuramoyl-tripeptide--D-alanyl-D-alanine ligase</fullName>
        <ecNumber evidence="10 11">6.3.2.10</ecNumber>
    </recommendedName>
    <alternativeName>
        <fullName evidence="10">D-alanyl-D-alanine-adding enzyme</fullName>
    </alternativeName>
</protein>
<dbReference type="InterPro" id="IPR051046">
    <property type="entry name" value="MurCDEF_CellWall_CoF430Synth"/>
</dbReference>
<keyword evidence="9 10" id="KW-0961">Cell wall biogenesis/degradation</keyword>
<evidence type="ECO:0000259" key="12">
    <source>
        <dbReference type="Pfam" id="PF02875"/>
    </source>
</evidence>
<dbReference type="InterPro" id="IPR013221">
    <property type="entry name" value="Mur_ligase_cen"/>
</dbReference>
<dbReference type="RefSeq" id="WP_228874092.1">
    <property type="nucleotide sequence ID" value="NZ_CAJQYZ010000001.1"/>
</dbReference>
<dbReference type="Proteomes" id="UP000789704">
    <property type="component" value="Unassembled WGS sequence"/>
</dbReference>
<evidence type="ECO:0000256" key="7">
    <source>
        <dbReference type="ARBA" id="ARBA00022984"/>
    </source>
</evidence>
<dbReference type="SUPFAM" id="SSF53244">
    <property type="entry name" value="MurD-like peptide ligases, peptide-binding domain"/>
    <property type="match status" value="1"/>
</dbReference>
<keyword evidence="8 10" id="KW-0131">Cell cycle</keyword>
<organism evidence="14 15">
    <name type="scientific">Paraburkholderia saeva</name>
    <dbReference type="NCBI Taxonomy" id="2777537"/>
    <lineage>
        <taxon>Bacteria</taxon>
        <taxon>Pseudomonadati</taxon>
        <taxon>Pseudomonadota</taxon>
        <taxon>Betaproteobacteria</taxon>
        <taxon>Burkholderiales</taxon>
        <taxon>Burkholderiaceae</taxon>
        <taxon>Paraburkholderia</taxon>
    </lineage>
</organism>
<evidence type="ECO:0000256" key="9">
    <source>
        <dbReference type="ARBA" id="ARBA00023316"/>
    </source>
</evidence>
<comment type="caution">
    <text evidence="14">The sequence shown here is derived from an EMBL/GenBank/DDBJ whole genome shotgun (WGS) entry which is preliminary data.</text>
</comment>
<dbReference type="Gene3D" id="3.40.1190.10">
    <property type="entry name" value="Mur-like, catalytic domain"/>
    <property type="match status" value="1"/>
</dbReference>
<comment type="pathway">
    <text evidence="10 11">Cell wall biogenesis; peptidoglycan biosynthesis.</text>
</comment>
<keyword evidence="4 10" id="KW-0547">Nucleotide-binding</keyword>
<keyword evidence="6 10" id="KW-0133">Cell shape</keyword>
<dbReference type="GO" id="GO:0005524">
    <property type="term" value="F:ATP binding"/>
    <property type="evidence" value="ECO:0007669"/>
    <property type="project" value="UniProtKB-UniRule"/>
</dbReference>
<feature type="domain" description="Mur ligase central" evidence="13">
    <location>
        <begin position="108"/>
        <end position="298"/>
    </location>
</feature>
<gene>
    <name evidence="10 14" type="primary">murF</name>
    <name evidence="14" type="ORF">LMG31841_00011</name>
</gene>
<evidence type="ECO:0000256" key="3">
    <source>
        <dbReference type="ARBA" id="ARBA00022618"/>
    </source>
</evidence>
<dbReference type="InterPro" id="IPR035911">
    <property type="entry name" value="MurE/MurF_N"/>
</dbReference>
<evidence type="ECO:0000256" key="5">
    <source>
        <dbReference type="ARBA" id="ARBA00022840"/>
    </source>
</evidence>
<dbReference type="GO" id="GO:0009252">
    <property type="term" value="P:peptidoglycan biosynthetic process"/>
    <property type="evidence" value="ECO:0007669"/>
    <property type="project" value="UniProtKB-UniRule"/>
</dbReference>